<protein>
    <recommendedName>
        <fullName evidence="3">BLOC-1-related complex subunit 5</fullName>
    </recommendedName>
</protein>
<dbReference type="GO" id="GO:0072384">
    <property type="term" value="P:organelle transport along microtubule"/>
    <property type="evidence" value="ECO:0007669"/>
    <property type="project" value="TreeGrafter"/>
</dbReference>
<keyword evidence="10" id="KW-1185">Reference proteome</keyword>
<evidence type="ECO:0000256" key="4">
    <source>
        <dbReference type="ARBA" id="ARBA00023136"/>
    </source>
</evidence>
<comment type="subcellular location">
    <subcellularLocation>
        <location evidence="1">Lysosome membrane</location>
        <topology evidence="1">Lipid-anchor</topology>
        <orientation evidence="1">Cytoplasmic side</orientation>
    </subcellularLocation>
</comment>
<evidence type="ECO:0000256" key="2">
    <source>
        <dbReference type="ARBA" id="ARBA00010235"/>
    </source>
</evidence>
<evidence type="ECO:0000313" key="10">
    <source>
        <dbReference type="Proteomes" id="UP000663832"/>
    </source>
</evidence>
<dbReference type="GO" id="GO:0098574">
    <property type="term" value="C:cytoplasmic side of lysosomal membrane"/>
    <property type="evidence" value="ECO:0007669"/>
    <property type="project" value="TreeGrafter"/>
</dbReference>
<dbReference type="Proteomes" id="UP000663877">
    <property type="component" value="Unassembled WGS sequence"/>
</dbReference>
<dbReference type="PANTHER" id="PTHR31634:SF2">
    <property type="entry name" value="BLOC-1-RELATED COMPLEX SUBUNIT 5"/>
    <property type="match status" value="1"/>
</dbReference>
<evidence type="ECO:0000313" key="8">
    <source>
        <dbReference type="EMBL" id="CAF1005197.1"/>
    </source>
</evidence>
<dbReference type="PANTHER" id="PTHR31634">
    <property type="entry name" value="BLOC-1-RELATED COMPLEX SUBUNIT 5"/>
    <property type="match status" value="1"/>
</dbReference>
<reference evidence="9" key="1">
    <citation type="submission" date="2021-02" db="EMBL/GenBank/DDBJ databases">
        <authorList>
            <person name="Nowell W R."/>
        </authorList>
    </citation>
    <scope>NUCLEOTIDE SEQUENCE</scope>
</reference>
<name>A0A815NID2_9BILA</name>
<dbReference type="EMBL" id="CAJNOI010000074">
    <property type="protein sequence ID" value="CAF1005197.1"/>
    <property type="molecule type" value="Genomic_DNA"/>
</dbReference>
<feature type="region of interest" description="Disordered" evidence="7">
    <location>
        <begin position="1"/>
        <end position="27"/>
    </location>
</feature>
<dbReference type="EMBL" id="CAJNOM010000437">
    <property type="protein sequence ID" value="CAF1438004.1"/>
    <property type="molecule type" value="Genomic_DNA"/>
</dbReference>
<dbReference type="GO" id="GO:1903744">
    <property type="term" value="P:positive regulation of anterograde synaptic vesicle transport"/>
    <property type="evidence" value="ECO:0007669"/>
    <property type="project" value="TreeGrafter"/>
</dbReference>
<comment type="caution">
    <text evidence="9">The sequence shown here is derived from an EMBL/GenBank/DDBJ whole genome shotgun (WGS) entry which is preliminary data.</text>
</comment>
<dbReference type="AlphaFoldDB" id="A0A815NID2"/>
<comment type="similarity">
    <text evidence="2">Belongs to the BORCS5 family.</text>
</comment>
<proteinExistence type="inferred from homology"/>
<evidence type="ECO:0000256" key="1">
    <source>
        <dbReference type="ARBA" id="ARBA00004122"/>
    </source>
</evidence>
<dbReference type="Proteomes" id="UP000663832">
    <property type="component" value="Unassembled WGS sequence"/>
</dbReference>
<gene>
    <name evidence="8" type="ORF">BJG266_LOCUS16153</name>
    <name evidence="9" type="ORF">QVE165_LOCUS39416</name>
</gene>
<evidence type="ECO:0000256" key="3">
    <source>
        <dbReference type="ARBA" id="ARBA00022300"/>
    </source>
</evidence>
<dbReference type="GO" id="GO:0099078">
    <property type="term" value="C:BORC complex"/>
    <property type="evidence" value="ECO:0007669"/>
    <property type="project" value="TreeGrafter"/>
</dbReference>
<feature type="compositionally biased region" description="Polar residues" evidence="7">
    <location>
        <begin position="1"/>
        <end position="17"/>
    </location>
</feature>
<dbReference type="CDD" id="cd22789">
    <property type="entry name" value="BORCS5-like"/>
    <property type="match status" value="1"/>
</dbReference>
<accession>A0A815NID2</accession>
<keyword evidence="4" id="KW-0472">Membrane</keyword>
<keyword evidence="6" id="KW-0449">Lipoprotein</keyword>
<dbReference type="Pfam" id="PF10158">
    <property type="entry name" value="LOH1CR12"/>
    <property type="match status" value="1"/>
</dbReference>
<evidence type="ECO:0000256" key="6">
    <source>
        <dbReference type="ARBA" id="ARBA00023288"/>
    </source>
</evidence>
<dbReference type="OrthoDB" id="10035640at2759"/>
<dbReference type="GO" id="GO:0030672">
    <property type="term" value="C:synaptic vesicle membrane"/>
    <property type="evidence" value="ECO:0007669"/>
    <property type="project" value="TreeGrafter"/>
</dbReference>
<evidence type="ECO:0000256" key="5">
    <source>
        <dbReference type="ARBA" id="ARBA00023228"/>
    </source>
</evidence>
<keyword evidence="5" id="KW-0458">Lysosome</keyword>
<dbReference type="InterPro" id="IPR018780">
    <property type="entry name" value="TBORCS5"/>
</dbReference>
<evidence type="ECO:0000256" key="7">
    <source>
        <dbReference type="SAM" id="MobiDB-lite"/>
    </source>
</evidence>
<evidence type="ECO:0000313" key="9">
    <source>
        <dbReference type="EMBL" id="CAF1438004.1"/>
    </source>
</evidence>
<dbReference type="GO" id="GO:0032418">
    <property type="term" value="P:lysosome localization"/>
    <property type="evidence" value="ECO:0007669"/>
    <property type="project" value="InterPro"/>
</dbReference>
<sequence>MGNEQSAGNATSTSVSPKTPVYHPNITVVNSGPIAGSGSGTTASNTSISDDTDLNKLAAIPKFLPILRSSINQQNDPVQIPHLENRSLLQLSMRLQTHFRSCAEVIQTEQIQLISRMKEVDTRSNAVQQRMIDKQKRFTNYCEHSKKLRDVATSLKRLDQSLTTLAERMRVINLCLPSDDQLPSLSFRNQSSTPSS</sequence>
<organism evidence="9 10">
    <name type="scientific">Adineta steineri</name>
    <dbReference type="NCBI Taxonomy" id="433720"/>
    <lineage>
        <taxon>Eukaryota</taxon>
        <taxon>Metazoa</taxon>
        <taxon>Spiralia</taxon>
        <taxon>Gnathifera</taxon>
        <taxon>Rotifera</taxon>
        <taxon>Eurotatoria</taxon>
        <taxon>Bdelloidea</taxon>
        <taxon>Adinetida</taxon>
        <taxon>Adinetidae</taxon>
        <taxon>Adineta</taxon>
    </lineage>
</organism>